<evidence type="ECO:0000313" key="2">
    <source>
        <dbReference type="EMBL" id="EDK25100.1"/>
    </source>
</evidence>
<keyword evidence="1" id="KW-0812">Transmembrane</keyword>
<reference evidence="2 3" key="2">
    <citation type="submission" date="2007-04" db="EMBL/GenBank/DDBJ databases">
        <title>Draft genome sequence of Ruminococcus torques (ATCC 27756).</title>
        <authorList>
            <person name="Sudarsanam P."/>
            <person name="Ley R."/>
            <person name="Guruge J."/>
            <person name="Turnbaugh P.J."/>
            <person name="Mahowald M."/>
            <person name="Liep D."/>
            <person name="Gordon J."/>
        </authorList>
    </citation>
    <scope>NUCLEOTIDE SEQUENCE [LARGE SCALE GENOMIC DNA]</scope>
    <source>
        <strain evidence="2 3">ATCC 27756</strain>
    </source>
</reference>
<accession>A5KKZ9</accession>
<organism evidence="2 3">
    <name type="scientific">[Ruminococcus] torques ATCC 27756</name>
    <dbReference type="NCBI Taxonomy" id="411460"/>
    <lineage>
        <taxon>Bacteria</taxon>
        <taxon>Bacillati</taxon>
        <taxon>Bacillota</taxon>
        <taxon>Clostridia</taxon>
        <taxon>Lachnospirales</taxon>
        <taxon>Lachnospiraceae</taxon>
        <taxon>Mediterraneibacter</taxon>
    </lineage>
</organism>
<evidence type="ECO:0000313" key="3">
    <source>
        <dbReference type="Proteomes" id="UP000003577"/>
    </source>
</evidence>
<dbReference type="AlphaFoldDB" id="A5KKZ9"/>
<dbReference type="Proteomes" id="UP000003577">
    <property type="component" value="Unassembled WGS sequence"/>
</dbReference>
<dbReference type="PaxDb" id="411460-RUMTOR_00903"/>
<protein>
    <submittedName>
        <fullName evidence="2">Uncharacterized protein</fullName>
    </submittedName>
</protein>
<proteinExistence type="predicted"/>
<comment type="caution">
    <text evidence="2">The sequence shown here is derived from an EMBL/GenBank/DDBJ whole genome shotgun (WGS) entry which is preliminary data.</text>
</comment>
<evidence type="ECO:0000256" key="1">
    <source>
        <dbReference type="SAM" id="Phobius"/>
    </source>
</evidence>
<dbReference type="EMBL" id="AAVP02000002">
    <property type="protein sequence ID" value="EDK25100.1"/>
    <property type="molecule type" value="Genomic_DNA"/>
</dbReference>
<keyword evidence="1" id="KW-1133">Transmembrane helix</keyword>
<sequence>MGRGSKEIDDPLVWKIILRTVSLIFGKFAQTVFVKSLVMFLWN</sequence>
<name>A5KKZ9_9FIRM</name>
<feature type="transmembrane region" description="Helical" evidence="1">
    <location>
        <begin position="21"/>
        <end position="42"/>
    </location>
</feature>
<dbReference type="HOGENOM" id="CLU_3239197_0_0_9"/>
<gene>
    <name evidence="2" type="ORF">RUMTOR_00903</name>
</gene>
<keyword evidence="1" id="KW-0472">Membrane</keyword>
<reference evidence="2 3" key="1">
    <citation type="submission" date="2007-03" db="EMBL/GenBank/DDBJ databases">
        <authorList>
            <person name="Fulton L."/>
            <person name="Clifton S."/>
            <person name="Fulton B."/>
            <person name="Xu J."/>
            <person name="Minx P."/>
            <person name="Pepin K.H."/>
            <person name="Johnson M."/>
            <person name="Thiruvilangam P."/>
            <person name="Bhonagiri V."/>
            <person name="Nash W.E."/>
            <person name="Mardis E.R."/>
            <person name="Wilson R.K."/>
        </authorList>
    </citation>
    <scope>NUCLEOTIDE SEQUENCE [LARGE SCALE GENOMIC DNA]</scope>
    <source>
        <strain evidence="2 3">ATCC 27756</strain>
    </source>
</reference>